<accession>X1LYY2</accession>
<keyword evidence="3 5" id="KW-1133">Transmembrane helix</keyword>
<feature type="non-terminal residue" evidence="6">
    <location>
        <position position="1"/>
    </location>
</feature>
<dbReference type="Pfam" id="PF02361">
    <property type="entry name" value="CbiQ"/>
    <property type="match status" value="1"/>
</dbReference>
<sequence length="118" mass="13311">PTLSFIILSTLNIFPYMQSKANSILDAQKSRGLEVEGNILVKIKSIIPLIAPLLFGSISDVEQRALALEARAFSTPGSKTSILKIKDSLLQRIFRIIVLIFCLLLILYRLIIYEFFIK</sequence>
<evidence type="ECO:0000256" key="1">
    <source>
        <dbReference type="ARBA" id="ARBA00004141"/>
    </source>
</evidence>
<keyword evidence="2 5" id="KW-0812">Transmembrane</keyword>
<keyword evidence="4 5" id="KW-0472">Membrane</keyword>
<comment type="subcellular location">
    <subcellularLocation>
        <location evidence="1">Membrane</location>
        <topology evidence="1">Multi-pass membrane protein</topology>
    </subcellularLocation>
</comment>
<evidence type="ECO:0000313" key="6">
    <source>
        <dbReference type="EMBL" id="GAI24303.1"/>
    </source>
</evidence>
<dbReference type="EMBL" id="BARV01014878">
    <property type="protein sequence ID" value="GAI24303.1"/>
    <property type="molecule type" value="Genomic_DNA"/>
</dbReference>
<dbReference type="PANTHER" id="PTHR33514:SF13">
    <property type="entry name" value="PROTEIN ABCI12, CHLOROPLASTIC"/>
    <property type="match status" value="1"/>
</dbReference>
<feature type="transmembrane region" description="Helical" evidence="5">
    <location>
        <begin position="93"/>
        <end position="112"/>
    </location>
</feature>
<evidence type="ECO:0000256" key="2">
    <source>
        <dbReference type="ARBA" id="ARBA00022692"/>
    </source>
</evidence>
<gene>
    <name evidence="6" type="ORF">S06H3_25814</name>
</gene>
<dbReference type="InterPro" id="IPR003339">
    <property type="entry name" value="ABC/ECF_trnsptr_transmembrane"/>
</dbReference>
<dbReference type="AlphaFoldDB" id="X1LYY2"/>
<reference evidence="6" key="1">
    <citation type="journal article" date="2014" name="Front. Microbiol.">
        <title>High frequency of phylogenetically diverse reductive dehalogenase-homologous genes in deep subseafloor sedimentary metagenomes.</title>
        <authorList>
            <person name="Kawai M."/>
            <person name="Futagami T."/>
            <person name="Toyoda A."/>
            <person name="Takaki Y."/>
            <person name="Nishi S."/>
            <person name="Hori S."/>
            <person name="Arai W."/>
            <person name="Tsubouchi T."/>
            <person name="Morono Y."/>
            <person name="Uchiyama I."/>
            <person name="Ito T."/>
            <person name="Fujiyama A."/>
            <person name="Inagaki F."/>
            <person name="Takami H."/>
        </authorList>
    </citation>
    <scope>NUCLEOTIDE SEQUENCE</scope>
    <source>
        <strain evidence="6">Expedition CK06-06</strain>
    </source>
</reference>
<protein>
    <recommendedName>
        <fullName evidence="7">Energy-coupling factor transporter transmembrane protein EcfT</fullName>
    </recommendedName>
</protein>
<dbReference type="GO" id="GO:0005886">
    <property type="term" value="C:plasma membrane"/>
    <property type="evidence" value="ECO:0007669"/>
    <property type="project" value="TreeGrafter"/>
</dbReference>
<dbReference type="PANTHER" id="PTHR33514">
    <property type="entry name" value="PROTEIN ABCI12, CHLOROPLASTIC"/>
    <property type="match status" value="1"/>
</dbReference>
<evidence type="ECO:0000256" key="5">
    <source>
        <dbReference type="SAM" id="Phobius"/>
    </source>
</evidence>
<evidence type="ECO:0000256" key="3">
    <source>
        <dbReference type="ARBA" id="ARBA00022989"/>
    </source>
</evidence>
<name>X1LYY2_9ZZZZ</name>
<evidence type="ECO:0000256" key="4">
    <source>
        <dbReference type="ARBA" id="ARBA00023136"/>
    </source>
</evidence>
<evidence type="ECO:0008006" key="7">
    <source>
        <dbReference type="Google" id="ProtNLM"/>
    </source>
</evidence>
<organism evidence="6">
    <name type="scientific">marine sediment metagenome</name>
    <dbReference type="NCBI Taxonomy" id="412755"/>
    <lineage>
        <taxon>unclassified sequences</taxon>
        <taxon>metagenomes</taxon>
        <taxon>ecological metagenomes</taxon>
    </lineage>
</organism>
<dbReference type="CDD" id="cd16914">
    <property type="entry name" value="EcfT"/>
    <property type="match status" value="1"/>
</dbReference>
<proteinExistence type="predicted"/>
<comment type="caution">
    <text evidence="6">The sequence shown here is derived from an EMBL/GenBank/DDBJ whole genome shotgun (WGS) entry which is preliminary data.</text>
</comment>